<protein>
    <submittedName>
        <fullName evidence="9">Cell shape-determining protein MreD</fullName>
    </submittedName>
</protein>
<dbReference type="Pfam" id="PF04093">
    <property type="entry name" value="MreD"/>
    <property type="match status" value="1"/>
</dbReference>
<dbReference type="GO" id="GO:0008360">
    <property type="term" value="P:regulation of cell shape"/>
    <property type="evidence" value="ECO:0007669"/>
    <property type="project" value="UniProtKB-KW"/>
</dbReference>
<evidence type="ECO:0000256" key="5">
    <source>
        <dbReference type="ARBA" id="ARBA00022960"/>
    </source>
</evidence>
<evidence type="ECO:0000256" key="6">
    <source>
        <dbReference type="ARBA" id="ARBA00022989"/>
    </source>
</evidence>
<dbReference type="OrthoDB" id="9796616at2"/>
<sequence length="167" mass="18467">MRYFLLAILPFLAIFLQSTFFNSYSIKGAVPDIVLVFVIFYALLNGGRKGAYYGLCCGLLEDLFIGRFIGINAIAKAITAYVIGILQGRVFEENVIVGIIGVILGSIINAGLLLVLVLLNFSAFNVNELLFMDMLYQTLYNALVAAPIYIWFYQSSRRGLLKGTGEI</sequence>
<evidence type="ECO:0000256" key="2">
    <source>
        <dbReference type="ARBA" id="ARBA00007776"/>
    </source>
</evidence>
<dbReference type="RefSeq" id="WP_046498185.1">
    <property type="nucleotide sequence ID" value="NZ_CGIH01000031.1"/>
</dbReference>
<organism evidence="9 10">
    <name type="scientific">Syntrophomonas zehnderi OL-4</name>
    <dbReference type="NCBI Taxonomy" id="690567"/>
    <lineage>
        <taxon>Bacteria</taxon>
        <taxon>Bacillati</taxon>
        <taxon>Bacillota</taxon>
        <taxon>Clostridia</taxon>
        <taxon>Eubacteriales</taxon>
        <taxon>Syntrophomonadaceae</taxon>
        <taxon>Syntrophomonas</taxon>
    </lineage>
</organism>
<keyword evidence="10" id="KW-1185">Reference proteome</keyword>
<evidence type="ECO:0000313" key="10">
    <source>
        <dbReference type="Proteomes" id="UP000045545"/>
    </source>
</evidence>
<dbReference type="InterPro" id="IPR017225">
    <property type="entry name" value="Cell_shape_determin_MreD_prd"/>
</dbReference>
<keyword evidence="3" id="KW-1003">Cell membrane</keyword>
<dbReference type="GO" id="GO:0005886">
    <property type="term" value="C:plasma membrane"/>
    <property type="evidence" value="ECO:0007669"/>
    <property type="project" value="UniProtKB-SubCell"/>
</dbReference>
<dbReference type="Proteomes" id="UP000045545">
    <property type="component" value="Unassembled WGS sequence"/>
</dbReference>
<comment type="subcellular location">
    <subcellularLocation>
        <location evidence="1">Cell membrane</location>
        <topology evidence="1">Multi-pass membrane protein</topology>
    </subcellularLocation>
</comment>
<keyword evidence="7 8" id="KW-0472">Membrane</keyword>
<evidence type="ECO:0000256" key="8">
    <source>
        <dbReference type="SAM" id="Phobius"/>
    </source>
</evidence>
<reference evidence="9 10" key="1">
    <citation type="submission" date="2015-03" db="EMBL/GenBank/DDBJ databases">
        <authorList>
            <person name="Murphy D."/>
        </authorList>
    </citation>
    <scope>NUCLEOTIDE SEQUENCE [LARGE SCALE GENOMIC DNA]</scope>
    <source>
        <strain evidence="9 10">OL-4</strain>
    </source>
</reference>
<keyword evidence="5" id="KW-0133">Cell shape</keyword>
<feature type="transmembrane region" description="Helical" evidence="8">
    <location>
        <begin position="95"/>
        <end position="122"/>
    </location>
</feature>
<dbReference type="PIRSF" id="PIRSF037497">
    <property type="entry name" value="MreD_Clostridium/Treponema_prd"/>
    <property type="match status" value="1"/>
</dbReference>
<name>A0A0E4C932_9FIRM</name>
<dbReference type="STRING" id="690567.1915"/>
<comment type="similarity">
    <text evidence="2">Belongs to the MreD family.</text>
</comment>
<gene>
    <name evidence="9" type="ORF">1915</name>
</gene>
<evidence type="ECO:0000256" key="1">
    <source>
        <dbReference type="ARBA" id="ARBA00004651"/>
    </source>
</evidence>
<evidence type="ECO:0000256" key="4">
    <source>
        <dbReference type="ARBA" id="ARBA00022692"/>
    </source>
</evidence>
<dbReference type="EMBL" id="CGIH01000031">
    <property type="protein sequence ID" value="CFX80796.1"/>
    <property type="molecule type" value="Genomic_DNA"/>
</dbReference>
<evidence type="ECO:0000313" key="9">
    <source>
        <dbReference type="EMBL" id="CFX80796.1"/>
    </source>
</evidence>
<feature type="transmembrane region" description="Helical" evidence="8">
    <location>
        <begin position="52"/>
        <end position="74"/>
    </location>
</feature>
<feature type="transmembrane region" description="Helical" evidence="8">
    <location>
        <begin position="134"/>
        <end position="152"/>
    </location>
</feature>
<dbReference type="NCBIfam" id="TIGR03426">
    <property type="entry name" value="shape_MreD"/>
    <property type="match status" value="1"/>
</dbReference>
<dbReference type="AlphaFoldDB" id="A0A0E4C932"/>
<keyword evidence="4 8" id="KW-0812">Transmembrane</keyword>
<evidence type="ECO:0000256" key="3">
    <source>
        <dbReference type="ARBA" id="ARBA00022475"/>
    </source>
</evidence>
<keyword evidence="6 8" id="KW-1133">Transmembrane helix</keyword>
<dbReference type="InterPro" id="IPR007227">
    <property type="entry name" value="Cell_shape_determining_MreD"/>
</dbReference>
<evidence type="ECO:0000256" key="7">
    <source>
        <dbReference type="ARBA" id="ARBA00023136"/>
    </source>
</evidence>
<accession>A0A0E4C932</accession>
<proteinExistence type="inferred from homology"/>